<dbReference type="GO" id="GO:0003700">
    <property type="term" value="F:DNA-binding transcription factor activity"/>
    <property type="evidence" value="ECO:0007669"/>
    <property type="project" value="TreeGrafter"/>
</dbReference>
<dbReference type="PROSITE" id="PS51078">
    <property type="entry name" value="ICLR_ED"/>
    <property type="match status" value="1"/>
</dbReference>
<name>A0A6N3ALW6_9FIRM</name>
<dbReference type="InterPro" id="IPR029016">
    <property type="entry name" value="GAF-like_dom_sf"/>
</dbReference>
<gene>
    <name evidence="8" type="primary">kipR</name>
    <name evidence="8" type="ORF">PGLFYP46_01398</name>
</gene>
<dbReference type="InterPro" id="IPR005471">
    <property type="entry name" value="Tscrpt_reg_IclR_N"/>
</dbReference>
<keyword evidence="3" id="KW-0804">Transcription</keyword>
<dbReference type="EMBL" id="CACRUP010000013">
    <property type="protein sequence ID" value="VYT91723.1"/>
    <property type="molecule type" value="Genomic_DNA"/>
</dbReference>
<proteinExistence type="predicted"/>
<dbReference type="AlphaFoldDB" id="A0A6N3ALW6"/>
<evidence type="ECO:0000259" key="6">
    <source>
        <dbReference type="PROSITE" id="PS51077"/>
    </source>
</evidence>
<dbReference type="InterPro" id="IPR011991">
    <property type="entry name" value="ArsR-like_HTH"/>
</dbReference>
<dbReference type="InterPro" id="IPR014757">
    <property type="entry name" value="Tscrpt_reg_IclR_C"/>
</dbReference>
<dbReference type="Pfam" id="PF09339">
    <property type="entry name" value="HTH_IclR"/>
    <property type="match status" value="1"/>
</dbReference>
<evidence type="ECO:0000256" key="3">
    <source>
        <dbReference type="ARBA" id="ARBA00023163"/>
    </source>
</evidence>
<dbReference type="Gene3D" id="1.10.10.10">
    <property type="entry name" value="Winged helix-like DNA-binding domain superfamily/Winged helix DNA-binding domain"/>
    <property type="match status" value="1"/>
</dbReference>
<dbReference type="RefSeq" id="WP_156701182.1">
    <property type="nucleotide sequence ID" value="NZ_CACRUP010000013.1"/>
</dbReference>
<evidence type="ECO:0000256" key="1">
    <source>
        <dbReference type="ARBA" id="ARBA00023015"/>
    </source>
</evidence>
<evidence type="ECO:0000256" key="5">
    <source>
        <dbReference type="ARBA" id="ARBA00070406"/>
    </source>
</evidence>
<dbReference type="GO" id="GO:0045892">
    <property type="term" value="P:negative regulation of DNA-templated transcription"/>
    <property type="evidence" value="ECO:0007669"/>
    <property type="project" value="TreeGrafter"/>
</dbReference>
<sequence length="249" mass="27646">MIQSLVKAANVLDILKNENRELTIAEISEFLNIPPSTAHRILSTLIEVGYVSKDDRTHLYSLGPALIPLGIKASSKLDPQAVGKSVLENLSEITMEDSFFIIKSGDKGLMLSKAEGKHTLKIVENFGIEIDLHKGAIRKTILAFQPEEYINYYLKKDLSNYLDAPVNKDALRKDLMEIRNKKISVSDSEYIEDAIGIGAPVFNYKDNLVGAIGVVIPKERVTEATKKEYIEAVKNCGIEFSKNLGYSEA</sequence>
<feature type="domain" description="IclR-ED" evidence="7">
    <location>
        <begin position="65"/>
        <end position="246"/>
    </location>
</feature>
<feature type="domain" description="HTH iclR-type" evidence="6">
    <location>
        <begin position="2"/>
        <end position="64"/>
    </location>
</feature>
<keyword evidence="1" id="KW-0805">Transcription regulation</keyword>
<dbReference type="FunFam" id="1.10.10.10:FF:000056">
    <property type="entry name" value="IclR family transcriptional regulator"/>
    <property type="match status" value="1"/>
</dbReference>
<dbReference type="SUPFAM" id="SSF55781">
    <property type="entry name" value="GAF domain-like"/>
    <property type="match status" value="1"/>
</dbReference>
<dbReference type="InterPro" id="IPR050707">
    <property type="entry name" value="HTH_MetabolicPath_Reg"/>
</dbReference>
<keyword evidence="2" id="KW-0238">DNA-binding</keyword>
<evidence type="ECO:0000259" key="7">
    <source>
        <dbReference type="PROSITE" id="PS51078"/>
    </source>
</evidence>
<dbReference type="Pfam" id="PF01614">
    <property type="entry name" value="IclR_C"/>
    <property type="match status" value="1"/>
</dbReference>
<dbReference type="SMART" id="SM00346">
    <property type="entry name" value="HTH_ICLR"/>
    <property type="match status" value="1"/>
</dbReference>
<evidence type="ECO:0000313" key="8">
    <source>
        <dbReference type="EMBL" id="VYT91723.1"/>
    </source>
</evidence>
<protein>
    <recommendedName>
        <fullName evidence="5">Glycerol operon regulatory protein</fullName>
    </recommendedName>
</protein>
<dbReference type="CDD" id="cd00090">
    <property type="entry name" value="HTH_ARSR"/>
    <property type="match status" value="1"/>
</dbReference>
<dbReference type="InterPro" id="IPR036390">
    <property type="entry name" value="WH_DNA-bd_sf"/>
</dbReference>
<accession>A0A6N3ALW6</accession>
<evidence type="ECO:0000256" key="4">
    <source>
        <dbReference type="ARBA" id="ARBA00058938"/>
    </source>
</evidence>
<comment type="function">
    <text evidence="4">May be an activator protein for the gylABX operon.</text>
</comment>
<organism evidence="8">
    <name type="scientific">Peptoniphilus gorbachii</name>
    <dbReference type="NCBI Taxonomy" id="411567"/>
    <lineage>
        <taxon>Bacteria</taxon>
        <taxon>Bacillati</taxon>
        <taxon>Bacillota</taxon>
        <taxon>Tissierellia</taxon>
        <taxon>Tissierellales</taxon>
        <taxon>Peptoniphilaceae</taxon>
        <taxon>Peptoniphilus</taxon>
    </lineage>
</organism>
<reference evidence="8" key="1">
    <citation type="submission" date="2019-11" db="EMBL/GenBank/DDBJ databases">
        <authorList>
            <person name="Feng L."/>
        </authorList>
    </citation>
    <scope>NUCLEOTIDE SEQUENCE</scope>
    <source>
        <strain evidence="8">PgorbachiiLFYP46</strain>
    </source>
</reference>
<dbReference type="GO" id="GO:0003677">
    <property type="term" value="F:DNA binding"/>
    <property type="evidence" value="ECO:0007669"/>
    <property type="project" value="UniProtKB-KW"/>
</dbReference>
<dbReference type="Gene3D" id="3.30.450.40">
    <property type="match status" value="1"/>
</dbReference>
<dbReference type="InterPro" id="IPR036388">
    <property type="entry name" value="WH-like_DNA-bd_sf"/>
</dbReference>
<dbReference type="PROSITE" id="PS51077">
    <property type="entry name" value="HTH_ICLR"/>
    <property type="match status" value="1"/>
</dbReference>
<dbReference type="PANTHER" id="PTHR30136">
    <property type="entry name" value="HELIX-TURN-HELIX TRANSCRIPTIONAL REGULATOR, ICLR FAMILY"/>
    <property type="match status" value="1"/>
</dbReference>
<dbReference type="SUPFAM" id="SSF46785">
    <property type="entry name" value="Winged helix' DNA-binding domain"/>
    <property type="match status" value="1"/>
</dbReference>
<evidence type="ECO:0000256" key="2">
    <source>
        <dbReference type="ARBA" id="ARBA00023125"/>
    </source>
</evidence>
<dbReference type="PANTHER" id="PTHR30136:SF35">
    <property type="entry name" value="HTH-TYPE TRANSCRIPTIONAL REGULATOR RV1719"/>
    <property type="match status" value="1"/>
</dbReference>